<dbReference type="SUPFAM" id="SSF55469">
    <property type="entry name" value="FMN-dependent nitroreductase-like"/>
    <property type="match status" value="1"/>
</dbReference>
<reference evidence="7" key="1">
    <citation type="journal article" date="2021" name="PeerJ">
        <title>Extensive microbial diversity within the chicken gut microbiome revealed by metagenomics and culture.</title>
        <authorList>
            <person name="Gilroy R."/>
            <person name="Ravi A."/>
            <person name="Getino M."/>
            <person name="Pursley I."/>
            <person name="Horton D.L."/>
            <person name="Alikhan N.F."/>
            <person name="Baker D."/>
            <person name="Gharbi K."/>
            <person name="Hall N."/>
            <person name="Watson M."/>
            <person name="Adriaenssens E.M."/>
            <person name="Foster-Nyarko E."/>
            <person name="Jarju S."/>
            <person name="Secka A."/>
            <person name="Antonio M."/>
            <person name="Oren A."/>
            <person name="Chaudhuri R.R."/>
            <person name="La Ragione R."/>
            <person name="Hildebrand F."/>
            <person name="Pallen M.J."/>
        </authorList>
    </citation>
    <scope>NUCLEOTIDE SEQUENCE</scope>
    <source>
        <strain evidence="7">ChiSjej2B20-11307</strain>
    </source>
</reference>
<dbReference type="Gene3D" id="3.30.70.20">
    <property type="match status" value="1"/>
</dbReference>
<comment type="caution">
    <text evidence="7">The sequence shown here is derived from an EMBL/GenBank/DDBJ whole genome shotgun (WGS) entry which is preliminary data.</text>
</comment>
<accession>A0A9D2H6N8</accession>
<dbReference type="GO" id="GO:0046872">
    <property type="term" value="F:metal ion binding"/>
    <property type="evidence" value="ECO:0007669"/>
    <property type="project" value="UniProtKB-KW"/>
</dbReference>
<dbReference type="EMBL" id="DXAK01000003">
    <property type="protein sequence ID" value="HJA05677.1"/>
    <property type="molecule type" value="Genomic_DNA"/>
</dbReference>
<evidence type="ECO:0000313" key="8">
    <source>
        <dbReference type="Proteomes" id="UP000824223"/>
    </source>
</evidence>
<evidence type="ECO:0000313" key="7">
    <source>
        <dbReference type="EMBL" id="HJA05677.1"/>
    </source>
</evidence>
<dbReference type="AlphaFoldDB" id="A0A9D2H6N8"/>
<keyword evidence="5" id="KW-0411">Iron-sulfur</keyword>
<dbReference type="InterPro" id="IPR000415">
    <property type="entry name" value="Nitroreductase-like"/>
</dbReference>
<evidence type="ECO:0000256" key="1">
    <source>
        <dbReference type="ARBA" id="ARBA00007118"/>
    </source>
</evidence>
<dbReference type="SUPFAM" id="SSF54862">
    <property type="entry name" value="4Fe-4S ferredoxins"/>
    <property type="match status" value="1"/>
</dbReference>
<dbReference type="GO" id="GO:0051536">
    <property type="term" value="F:iron-sulfur cluster binding"/>
    <property type="evidence" value="ECO:0007669"/>
    <property type="project" value="UniProtKB-KW"/>
</dbReference>
<evidence type="ECO:0000256" key="4">
    <source>
        <dbReference type="ARBA" id="ARBA00023004"/>
    </source>
</evidence>
<name>A0A9D2H6N8_9FIRM</name>
<feature type="domain" description="4Fe-4S ferredoxin-type" evidence="6">
    <location>
        <begin position="4"/>
        <end position="33"/>
    </location>
</feature>
<dbReference type="Pfam" id="PF00881">
    <property type="entry name" value="Nitroreductase"/>
    <property type="match status" value="1"/>
</dbReference>
<comment type="similarity">
    <text evidence="1">Belongs to the nitroreductase family.</text>
</comment>
<dbReference type="InterPro" id="IPR017900">
    <property type="entry name" value="4Fe4S_Fe_S_CS"/>
</dbReference>
<organism evidence="7 8">
    <name type="scientific">Candidatus Mediterraneibacter pullicola</name>
    <dbReference type="NCBI Taxonomy" id="2838682"/>
    <lineage>
        <taxon>Bacteria</taxon>
        <taxon>Bacillati</taxon>
        <taxon>Bacillota</taxon>
        <taxon>Clostridia</taxon>
        <taxon>Lachnospirales</taxon>
        <taxon>Lachnospiraceae</taxon>
        <taxon>Mediterraneibacter</taxon>
    </lineage>
</organism>
<keyword evidence="2" id="KW-0479">Metal-binding</keyword>
<dbReference type="Pfam" id="PF12838">
    <property type="entry name" value="Fer4_7"/>
    <property type="match status" value="1"/>
</dbReference>
<dbReference type="PANTHER" id="PTHR43673">
    <property type="entry name" value="NAD(P)H NITROREDUCTASE YDGI-RELATED"/>
    <property type="match status" value="1"/>
</dbReference>
<dbReference type="InterPro" id="IPR017896">
    <property type="entry name" value="4Fe4S_Fe-S-bd"/>
</dbReference>
<dbReference type="Gene3D" id="3.40.109.10">
    <property type="entry name" value="NADH Oxidase"/>
    <property type="match status" value="1"/>
</dbReference>
<keyword evidence="4" id="KW-0408">Iron</keyword>
<sequence>MNKANFIVDTDKCVACGKCVKVCPGGVLFLNHSKKAEIVDFKEFGWNGCWKCEHCLAVCPTGAISIFGHEPENSLPVADCATTAPVMDSLIANRHSCRRYKDKNVDAAIINGMLKQLASAPNGGNKQQVEFTLIDDKEQMKRFRRLAYSRMEELAVQGVYPKGFEREAYGDMKRWEKTVRADMLFCGAPHILIPHAPLGQGEPVQDVLIAGTYFELLCASRGLGAVMLTFPLGVLERMPDIRAMLDIPDHHYIGMIIGFGYPEIRYARGVQREVEQSRIQRPSFEKDDKE</sequence>
<protein>
    <submittedName>
        <fullName evidence="7">Nitroreductase family protein</fullName>
    </submittedName>
</protein>
<gene>
    <name evidence="7" type="ORF">H9798_00790</name>
</gene>
<evidence type="ECO:0000256" key="2">
    <source>
        <dbReference type="ARBA" id="ARBA00022723"/>
    </source>
</evidence>
<dbReference type="Proteomes" id="UP000824223">
    <property type="component" value="Unassembled WGS sequence"/>
</dbReference>
<evidence type="ECO:0000256" key="5">
    <source>
        <dbReference type="ARBA" id="ARBA00023014"/>
    </source>
</evidence>
<proteinExistence type="inferred from homology"/>
<dbReference type="PROSITE" id="PS51379">
    <property type="entry name" value="4FE4S_FER_2"/>
    <property type="match status" value="2"/>
</dbReference>
<evidence type="ECO:0000259" key="6">
    <source>
        <dbReference type="PROSITE" id="PS51379"/>
    </source>
</evidence>
<dbReference type="GO" id="GO:0016491">
    <property type="term" value="F:oxidoreductase activity"/>
    <property type="evidence" value="ECO:0007669"/>
    <property type="project" value="UniProtKB-KW"/>
</dbReference>
<evidence type="ECO:0000256" key="3">
    <source>
        <dbReference type="ARBA" id="ARBA00023002"/>
    </source>
</evidence>
<dbReference type="PANTHER" id="PTHR43673:SF10">
    <property type="entry name" value="NADH DEHYDROGENASE_NAD(P)H NITROREDUCTASE XCC3605-RELATED"/>
    <property type="match status" value="1"/>
</dbReference>
<feature type="domain" description="4Fe-4S ferredoxin-type" evidence="6">
    <location>
        <begin position="40"/>
        <end position="69"/>
    </location>
</feature>
<dbReference type="PROSITE" id="PS00198">
    <property type="entry name" value="4FE4S_FER_1"/>
    <property type="match status" value="2"/>
</dbReference>
<reference evidence="7" key="2">
    <citation type="submission" date="2021-04" db="EMBL/GenBank/DDBJ databases">
        <authorList>
            <person name="Gilroy R."/>
        </authorList>
    </citation>
    <scope>NUCLEOTIDE SEQUENCE</scope>
    <source>
        <strain evidence="7">ChiSjej2B20-11307</strain>
    </source>
</reference>
<dbReference type="InterPro" id="IPR029479">
    <property type="entry name" value="Nitroreductase"/>
</dbReference>
<keyword evidence="3" id="KW-0560">Oxidoreductase</keyword>